<feature type="region of interest" description="Disordered" evidence="1">
    <location>
        <begin position="1"/>
        <end position="21"/>
    </location>
</feature>
<gene>
    <name evidence="2" type="ORF">UFOVP339_4</name>
    <name evidence="3" type="ORF">UFOVP807_37</name>
</gene>
<organism evidence="3">
    <name type="scientific">uncultured Caudovirales phage</name>
    <dbReference type="NCBI Taxonomy" id="2100421"/>
    <lineage>
        <taxon>Viruses</taxon>
        <taxon>Duplodnaviria</taxon>
        <taxon>Heunggongvirae</taxon>
        <taxon>Uroviricota</taxon>
        <taxon>Caudoviricetes</taxon>
        <taxon>Peduoviridae</taxon>
        <taxon>Maltschvirus</taxon>
        <taxon>Maltschvirus maltsch</taxon>
    </lineage>
</organism>
<protein>
    <submittedName>
        <fullName evidence="3">Uncharacterized protein</fullName>
    </submittedName>
</protein>
<evidence type="ECO:0000313" key="3">
    <source>
        <dbReference type="EMBL" id="CAB4163696.1"/>
    </source>
</evidence>
<evidence type="ECO:0000256" key="1">
    <source>
        <dbReference type="SAM" id="MobiDB-lite"/>
    </source>
</evidence>
<dbReference type="EMBL" id="LR796757">
    <property type="protein sequence ID" value="CAB4163696.1"/>
    <property type="molecule type" value="Genomic_DNA"/>
</dbReference>
<feature type="compositionally biased region" description="Polar residues" evidence="1">
    <location>
        <begin position="1"/>
        <end position="16"/>
    </location>
</feature>
<proteinExistence type="predicted"/>
<reference evidence="3" key="1">
    <citation type="submission" date="2020-04" db="EMBL/GenBank/DDBJ databases">
        <authorList>
            <person name="Chiriac C."/>
            <person name="Salcher M."/>
            <person name="Ghai R."/>
            <person name="Kavagutti S V."/>
        </authorList>
    </citation>
    <scope>NUCLEOTIDE SEQUENCE</scope>
</reference>
<accession>A0A6J5P145</accession>
<name>A0A6J5P145_9CAUD</name>
<dbReference type="EMBL" id="LR796355">
    <property type="protein sequence ID" value="CAB4138924.1"/>
    <property type="molecule type" value="Genomic_DNA"/>
</dbReference>
<evidence type="ECO:0000313" key="2">
    <source>
        <dbReference type="EMBL" id="CAB4138924.1"/>
    </source>
</evidence>
<sequence>MDNQNPVDSGNQSAQSHRAKRGYKKLNLKVANHLVGDLIKAGVLAVKYAETHNTATGFGKVVAKDLRSALLRLLDVRAEYTSKGLEARKILGADDRAGLKKKKLQARIAKLQAQLSKIK</sequence>